<organism evidence="1 2">
    <name type="scientific">Flavobacterium chilense</name>
    <dbReference type="NCBI Taxonomy" id="946677"/>
    <lineage>
        <taxon>Bacteria</taxon>
        <taxon>Pseudomonadati</taxon>
        <taxon>Bacteroidota</taxon>
        <taxon>Flavobacteriia</taxon>
        <taxon>Flavobacteriales</taxon>
        <taxon>Flavobacteriaceae</taxon>
        <taxon>Flavobacterium</taxon>
    </lineage>
</organism>
<sequence length="264" mass="31837">MVDNKSNIAILSTVINFDLYHKSSRFFPKDVQKYVIDGRNGMHGLKSIFYMMKMLKNKNIEWLIMADEDVLFQDSKTVFDIISKMQSENYTVCGVRDGGMISHRTFNPYTINTFFSILNFKELKKIWNKNEIIKSNYILDQEFNDDLTNLKWNFDVKSLYEPYYCFYLWLRRKNKKFLFLDAQMNEDQIANSITYDSKIFLHHTWFARAYGKNDEQTKRINVLFDLLNSKENKTSEPVIFKDKTFFFIEKIKKTYRRIIIRFRN</sequence>
<dbReference type="AlphaFoldDB" id="A0A1M7GPA5"/>
<reference evidence="2" key="1">
    <citation type="submission" date="2016-11" db="EMBL/GenBank/DDBJ databases">
        <authorList>
            <person name="Varghese N."/>
            <person name="Submissions S."/>
        </authorList>
    </citation>
    <scope>NUCLEOTIDE SEQUENCE [LARGE SCALE GENOMIC DNA]</scope>
    <source>
        <strain evidence="2">DSM 24724</strain>
    </source>
</reference>
<dbReference type="RefSeq" id="WP_068843851.1">
    <property type="nucleotide sequence ID" value="NZ_FRBT01000004.1"/>
</dbReference>
<evidence type="ECO:0008006" key="3">
    <source>
        <dbReference type="Google" id="ProtNLM"/>
    </source>
</evidence>
<proteinExistence type="predicted"/>
<protein>
    <recommendedName>
        <fullName evidence="3">Glycosyl transferase family 2</fullName>
    </recommendedName>
</protein>
<dbReference type="EMBL" id="FRBT01000004">
    <property type="protein sequence ID" value="SHM18153.1"/>
    <property type="molecule type" value="Genomic_DNA"/>
</dbReference>
<gene>
    <name evidence="1" type="ORF">SAMN05444484_104293</name>
</gene>
<dbReference type="STRING" id="946677.SAMN05444484_104293"/>
<accession>A0A1M7GPA5</accession>
<dbReference type="OrthoDB" id="1339001at2"/>
<evidence type="ECO:0000313" key="2">
    <source>
        <dbReference type="Proteomes" id="UP000184028"/>
    </source>
</evidence>
<keyword evidence="2" id="KW-1185">Reference proteome</keyword>
<dbReference type="Proteomes" id="UP000184028">
    <property type="component" value="Unassembled WGS sequence"/>
</dbReference>
<evidence type="ECO:0000313" key="1">
    <source>
        <dbReference type="EMBL" id="SHM18153.1"/>
    </source>
</evidence>
<name>A0A1M7GPA5_9FLAO</name>